<name>A0ABP7B4C5_9PSEU</name>
<dbReference type="Proteomes" id="UP001500711">
    <property type="component" value="Unassembled WGS sequence"/>
</dbReference>
<dbReference type="EMBL" id="BAABBE010000010">
    <property type="protein sequence ID" value="GAA3647926.1"/>
    <property type="molecule type" value="Genomic_DNA"/>
</dbReference>
<reference evidence="2" key="1">
    <citation type="journal article" date="2019" name="Int. J. Syst. Evol. Microbiol.">
        <title>The Global Catalogue of Microorganisms (GCM) 10K type strain sequencing project: providing services to taxonomists for standard genome sequencing and annotation.</title>
        <authorList>
            <consortium name="The Broad Institute Genomics Platform"/>
            <consortium name="The Broad Institute Genome Sequencing Center for Infectious Disease"/>
            <person name="Wu L."/>
            <person name="Ma J."/>
        </authorList>
    </citation>
    <scope>NUCLEOTIDE SEQUENCE [LARGE SCALE GENOMIC DNA]</scope>
    <source>
        <strain evidence="2">JCM 17494</strain>
    </source>
</reference>
<comment type="caution">
    <text evidence="1">The sequence shown here is derived from an EMBL/GenBank/DDBJ whole genome shotgun (WGS) entry which is preliminary data.</text>
</comment>
<proteinExistence type="predicted"/>
<evidence type="ECO:0000313" key="1">
    <source>
        <dbReference type="EMBL" id="GAA3647926.1"/>
    </source>
</evidence>
<sequence length="93" mass="10089">MADLDDTDFWNLPGAVWNVGWGYDAWKFTANPDGSIRAEMTRTHGISAPNNIDHVVDLNILDLYGAARSTQGVLTACARNLTVPALPGGFQSR</sequence>
<evidence type="ECO:0000313" key="2">
    <source>
        <dbReference type="Proteomes" id="UP001500711"/>
    </source>
</evidence>
<keyword evidence="2" id="KW-1185">Reference proteome</keyword>
<organism evidence="1 2">
    <name type="scientific">Lentzea roselyniae</name>
    <dbReference type="NCBI Taxonomy" id="531940"/>
    <lineage>
        <taxon>Bacteria</taxon>
        <taxon>Bacillati</taxon>
        <taxon>Actinomycetota</taxon>
        <taxon>Actinomycetes</taxon>
        <taxon>Pseudonocardiales</taxon>
        <taxon>Pseudonocardiaceae</taxon>
        <taxon>Lentzea</taxon>
    </lineage>
</organism>
<gene>
    <name evidence="1" type="ORF">GCM10022267_38130</name>
</gene>
<protein>
    <submittedName>
        <fullName evidence="1">Uncharacterized protein</fullName>
    </submittedName>
</protein>
<accession>A0ABP7B4C5</accession>